<reference evidence="10" key="2">
    <citation type="submission" date="2022-10" db="EMBL/GenBank/DDBJ databases">
        <authorList>
            <consortium name="ENA_rothamsted_submissions"/>
            <consortium name="culmorum"/>
            <person name="King R."/>
        </authorList>
    </citation>
    <scope>NUCLEOTIDE SEQUENCE</scope>
</reference>
<feature type="domain" description="RING-type" evidence="9">
    <location>
        <begin position="333"/>
        <end position="543"/>
    </location>
</feature>
<evidence type="ECO:0000259" key="9">
    <source>
        <dbReference type="PROSITE" id="PS51873"/>
    </source>
</evidence>
<dbReference type="CDD" id="cd20339">
    <property type="entry name" value="BRcat_RBR_RNF216"/>
    <property type="match status" value="1"/>
</dbReference>
<dbReference type="InterPro" id="IPR047545">
    <property type="entry name" value="BRcat_RBR_RNF216"/>
</dbReference>
<dbReference type="Gene3D" id="1.20.120.1750">
    <property type="match status" value="1"/>
</dbReference>
<keyword evidence="5" id="KW-0863">Zinc-finger</keyword>
<dbReference type="EMBL" id="OU896711">
    <property type="protein sequence ID" value="CAH1170276.1"/>
    <property type="molecule type" value="Genomic_DNA"/>
</dbReference>
<dbReference type="PANTHER" id="PTHR22770:SF47">
    <property type="entry name" value="E3 UBIQUITIN-PROTEIN LIGASE RNF216"/>
    <property type="match status" value="1"/>
</dbReference>
<evidence type="ECO:0000313" key="11">
    <source>
        <dbReference type="Proteomes" id="UP001153737"/>
    </source>
</evidence>
<dbReference type="Pfam" id="PF26200">
    <property type="entry name" value="Rcat_RNF216"/>
    <property type="match status" value="1"/>
</dbReference>
<protein>
    <recommendedName>
        <fullName evidence="9">RING-type domain-containing protein</fullName>
    </recommendedName>
</protein>
<evidence type="ECO:0000313" key="10">
    <source>
        <dbReference type="EMBL" id="CAH1170276.1"/>
    </source>
</evidence>
<accession>A0A9P0DW89</accession>
<dbReference type="OrthoDB" id="10009520at2759"/>
<evidence type="ECO:0000256" key="3">
    <source>
        <dbReference type="ARBA" id="ARBA00022723"/>
    </source>
</evidence>
<sequence length="586" mass="67770">MPKMEYPIGQIPQFATILMEIFPNTAAHIITDVINMVEEQNPNDCFEGKIENMINLLSGDGAQGPIPVIVNPVDIPSSRTDQLLTNLCNLFPDASESFLRTFCENKPVGYTLDDAVEDIFEKGYDRREVDPVTIWEQLKIALPNADPAYLRREADRLAPLPKQDLDDFVQTAIEKNDYPTMQDYLKTKKERDKIAMYSETFNMEKFLDTIPDPVTFYSDPKRKLSLDENSDENDEKFALDFLFNKYRFIRKLYIERTFKWSKKNLVATCDRLDKLDRSMRKGRLLLEPTKDTKNVSLLQVITYIKYRKQIKRFLKMKDESYRLAKEEAKKYNLLETCQCCFDDELIPEECYFCMKDCVFCKDCVKRGAEHVIGKADIKFPCLANCESEFALHTIQMVLPVKIFARLTQRISSEEIKRANVEGLETCPFCDFAMVLEKDDKIFKCINEDCLIESCRTCRHKSHIPLRCNEIEYDEDVRHRTYIENKMTEALTRTCYKCHKTFIKTNGCNKMTCACGAKMCYLCGAAINDYSHFNPGGCALHTNDVEVNLQRILQSAEQAKQELGNVEIKKDPSVGIREYYLGTPSEG</sequence>
<dbReference type="PROSITE" id="PS51873">
    <property type="entry name" value="TRIAD"/>
    <property type="match status" value="1"/>
</dbReference>
<keyword evidence="4" id="KW-0677">Repeat</keyword>
<dbReference type="InterPro" id="IPR047546">
    <property type="entry name" value="Rcat_RBR_RNF216"/>
</dbReference>
<evidence type="ECO:0000256" key="5">
    <source>
        <dbReference type="ARBA" id="ARBA00022771"/>
    </source>
</evidence>
<dbReference type="GO" id="GO:0008270">
    <property type="term" value="F:zinc ion binding"/>
    <property type="evidence" value="ECO:0007669"/>
    <property type="project" value="UniProtKB-KW"/>
</dbReference>
<feature type="coiled-coil region" evidence="8">
    <location>
        <begin position="541"/>
        <end position="568"/>
    </location>
</feature>
<dbReference type="SUPFAM" id="SSF57850">
    <property type="entry name" value="RING/U-box"/>
    <property type="match status" value="1"/>
</dbReference>
<name>A0A9P0DW89_PHACE</name>
<dbReference type="PANTHER" id="PTHR22770">
    <property type="entry name" value="UBIQUITIN CONJUGATING ENZYME 7 INTERACTING PROTEIN-RELATED"/>
    <property type="match status" value="1"/>
</dbReference>
<keyword evidence="6" id="KW-0833">Ubl conjugation pathway</keyword>
<evidence type="ECO:0000256" key="8">
    <source>
        <dbReference type="SAM" id="Coils"/>
    </source>
</evidence>
<evidence type="ECO:0000256" key="6">
    <source>
        <dbReference type="ARBA" id="ARBA00022786"/>
    </source>
</evidence>
<dbReference type="CDD" id="cd20353">
    <property type="entry name" value="Rcat_RBR_RNF216"/>
    <property type="match status" value="1"/>
</dbReference>
<keyword evidence="3" id="KW-0479">Metal-binding</keyword>
<dbReference type="InterPro" id="IPR051628">
    <property type="entry name" value="LUBAC_E3_Ligases"/>
</dbReference>
<evidence type="ECO:0000256" key="7">
    <source>
        <dbReference type="ARBA" id="ARBA00022833"/>
    </source>
</evidence>
<keyword evidence="7" id="KW-0862">Zinc</keyword>
<evidence type="ECO:0000256" key="4">
    <source>
        <dbReference type="ARBA" id="ARBA00022737"/>
    </source>
</evidence>
<dbReference type="AlphaFoldDB" id="A0A9P0DW89"/>
<keyword evidence="2" id="KW-0808">Transferase</keyword>
<gene>
    <name evidence="10" type="ORF">PHAECO_LOCUS9487</name>
</gene>
<dbReference type="GO" id="GO:0016740">
    <property type="term" value="F:transferase activity"/>
    <property type="evidence" value="ECO:0007669"/>
    <property type="project" value="UniProtKB-KW"/>
</dbReference>
<organism evidence="10 11">
    <name type="scientific">Phaedon cochleariae</name>
    <name type="common">Mustard beetle</name>
    <dbReference type="NCBI Taxonomy" id="80249"/>
    <lineage>
        <taxon>Eukaryota</taxon>
        <taxon>Metazoa</taxon>
        <taxon>Ecdysozoa</taxon>
        <taxon>Arthropoda</taxon>
        <taxon>Hexapoda</taxon>
        <taxon>Insecta</taxon>
        <taxon>Pterygota</taxon>
        <taxon>Neoptera</taxon>
        <taxon>Endopterygota</taxon>
        <taxon>Coleoptera</taxon>
        <taxon>Polyphaga</taxon>
        <taxon>Cucujiformia</taxon>
        <taxon>Chrysomeloidea</taxon>
        <taxon>Chrysomelidae</taxon>
        <taxon>Chrysomelinae</taxon>
        <taxon>Chrysomelini</taxon>
        <taxon>Phaedon</taxon>
    </lineage>
</organism>
<evidence type="ECO:0000256" key="1">
    <source>
        <dbReference type="ARBA" id="ARBA00004906"/>
    </source>
</evidence>
<dbReference type="InterPro" id="IPR044066">
    <property type="entry name" value="TRIAD_supradom"/>
</dbReference>
<proteinExistence type="predicted"/>
<evidence type="ECO:0000256" key="2">
    <source>
        <dbReference type="ARBA" id="ARBA00022679"/>
    </source>
</evidence>
<comment type="pathway">
    <text evidence="1">Protein modification; protein ubiquitination.</text>
</comment>
<dbReference type="Proteomes" id="UP001153737">
    <property type="component" value="Chromosome 5"/>
</dbReference>
<reference evidence="10" key="1">
    <citation type="submission" date="2022-01" db="EMBL/GenBank/DDBJ databases">
        <authorList>
            <person name="King R."/>
        </authorList>
    </citation>
    <scope>NUCLEOTIDE SEQUENCE</scope>
</reference>
<keyword evidence="11" id="KW-1185">Reference proteome</keyword>
<keyword evidence="8" id="KW-0175">Coiled coil</keyword>